<feature type="region of interest" description="Disordered" evidence="2">
    <location>
        <begin position="227"/>
        <end position="252"/>
    </location>
</feature>
<gene>
    <name evidence="3" type="ORF">FHS16_001748</name>
</gene>
<comment type="caution">
    <text evidence="3">The sequence shown here is derived from an EMBL/GenBank/DDBJ whole genome shotgun (WGS) entry which is preliminary data.</text>
</comment>
<protein>
    <submittedName>
        <fullName evidence="3">Uncharacterized protein</fullName>
    </submittedName>
</protein>
<sequence>MKKQIEAMNQAKEKLEVRISDLNTGIKKKANEKATAEALYREMLLEDSSGEKTHSTTELNKVKQRAEALELEIQVDSDRLQVLEAGKEGAVKKFLPDIQAARIRALEGIKVELDKIEEEARELRAKLTLKVMEANVPLKKAQELLQDLKGAEYMAGVPWDRQTTDVGVPTKPKLYTMMPIGMGQGTKTYDESCIMPAEEELIKAYARGEVPAWIKHYANTGKLVTDEEAREHAAKRSNSSEGKGFVDRLLNR</sequence>
<evidence type="ECO:0000256" key="1">
    <source>
        <dbReference type="SAM" id="Coils"/>
    </source>
</evidence>
<evidence type="ECO:0000256" key="2">
    <source>
        <dbReference type="SAM" id="MobiDB-lite"/>
    </source>
</evidence>
<accession>A0A7W5C686</accession>
<evidence type="ECO:0000313" key="4">
    <source>
        <dbReference type="Proteomes" id="UP000518605"/>
    </source>
</evidence>
<dbReference type="RefSeq" id="WP_183560911.1">
    <property type="nucleotide sequence ID" value="NZ_CBCSLB010000008.1"/>
</dbReference>
<proteinExistence type="predicted"/>
<organism evidence="3 4">
    <name type="scientific">Paenibacillus endophyticus</name>
    <dbReference type="NCBI Taxonomy" id="1294268"/>
    <lineage>
        <taxon>Bacteria</taxon>
        <taxon>Bacillati</taxon>
        <taxon>Bacillota</taxon>
        <taxon>Bacilli</taxon>
        <taxon>Bacillales</taxon>
        <taxon>Paenibacillaceae</taxon>
        <taxon>Paenibacillus</taxon>
    </lineage>
</organism>
<keyword evidence="1" id="KW-0175">Coiled coil</keyword>
<keyword evidence="4" id="KW-1185">Reference proteome</keyword>
<reference evidence="3 4" key="1">
    <citation type="submission" date="2020-08" db="EMBL/GenBank/DDBJ databases">
        <title>Genomic Encyclopedia of Type Strains, Phase III (KMG-III): the genomes of soil and plant-associated and newly described type strains.</title>
        <authorList>
            <person name="Whitman W."/>
        </authorList>
    </citation>
    <scope>NUCLEOTIDE SEQUENCE [LARGE SCALE GENOMIC DNA]</scope>
    <source>
        <strain evidence="3 4">CECT 8234</strain>
    </source>
</reference>
<dbReference type="Proteomes" id="UP000518605">
    <property type="component" value="Unassembled WGS sequence"/>
</dbReference>
<dbReference type="AlphaFoldDB" id="A0A7W5C686"/>
<name>A0A7W5C686_9BACL</name>
<feature type="coiled-coil region" evidence="1">
    <location>
        <begin position="106"/>
        <end position="133"/>
    </location>
</feature>
<feature type="coiled-coil region" evidence="1">
    <location>
        <begin position="5"/>
        <end position="79"/>
    </location>
</feature>
<evidence type="ECO:0000313" key="3">
    <source>
        <dbReference type="EMBL" id="MBB3151702.1"/>
    </source>
</evidence>
<dbReference type="EMBL" id="JACHXW010000004">
    <property type="protein sequence ID" value="MBB3151702.1"/>
    <property type="molecule type" value="Genomic_DNA"/>
</dbReference>